<organism evidence="3 4">
    <name type="scientific">Ignisphaera cupida</name>
    <dbReference type="NCBI Taxonomy" id="3050454"/>
    <lineage>
        <taxon>Archaea</taxon>
        <taxon>Thermoproteota</taxon>
        <taxon>Thermoprotei</taxon>
        <taxon>Desulfurococcales</taxon>
        <taxon>Desulfurococcaceae</taxon>
        <taxon>Ignisphaera</taxon>
    </lineage>
</organism>
<sequence length="150" mass="17066">MSCKGLGKVVQIAIVVRNIDEALENWSKLLGIEKPKVIVTEEWEKTKMMFRGEPSRGRAKLAFINMENIVIELIEPIDGPSTWRDFLEKHGQGIHHIAFVVENADECAKYLEGFGGFKEQEGFFRNGKYIYVNTVNGLGAIIELLQYFSK</sequence>
<dbReference type="AlphaFoldDB" id="A0ABD4Z906"/>
<dbReference type="InterPro" id="IPR029068">
    <property type="entry name" value="Glyas_Bleomycin-R_OHBP_Dase"/>
</dbReference>
<dbReference type="Pfam" id="PF13669">
    <property type="entry name" value="Glyoxalase_4"/>
    <property type="match status" value="1"/>
</dbReference>
<feature type="domain" description="VOC" evidence="2">
    <location>
        <begin position="8"/>
        <end position="147"/>
    </location>
</feature>
<evidence type="ECO:0000256" key="1">
    <source>
        <dbReference type="ARBA" id="ARBA00022723"/>
    </source>
</evidence>
<evidence type="ECO:0000259" key="2">
    <source>
        <dbReference type="PROSITE" id="PS51819"/>
    </source>
</evidence>
<reference evidence="3 4" key="1">
    <citation type="submission" date="2023-05" db="EMBL/GenBank/DDBJ databases">
        <title>A new hyperthermophilic archaea 'Ignisphaera cupida' sp. nov. and description of the family 'Ignisphaeraceae' fam. nov.</title>
        <authorList>
            <person name="Podosokorskaya O.A."/>
            <person name="Elcheninov A.G."/>
            <person name="Klukina A."/>
            <person name="Merkel A.Y."/>
        </authorList>
    </citation>
    <scope>NUCLEOTIDE SEQUENCE [LARGE SCALE GENOMIC DNA]</scope>
    <source>
        <strain evidence="3 4">4213-co</strain>
    </source>
</reference>
<dbReference type="PROSITE" id="PS51819">
    <property type="entry name" value="VOC"/>
    <property type="match status" value="1"/>
</dbReference>
<dbReference type="Gene3D" id="3.10.180.10">
    <property type="entry name" value="2,3-Dihydroxybiphenyl 1,2-Dioxygenase, domain 1"/>
    <property type="match status" value="1"/>
</dbReference>
<evidence type="ECO:0000313" key="3">
    <source>
        <dbReference type="EMBL" id="MDK6029385.1"/>
    </source>
</evidence>
<dbReference type="RefSeq" id="WP_285274370.1">
    <property type="nucleotide sequence ID" value="NZ_JASNVW010000007.1"/>
</dbReference>
<protein>
    <submittedName>
        <fullName evidence="3">VOC family protein</fullName>
    </submittedName>
</protein>
<keyword evidence="4" id="KW-1185">Reference proteome</keyword>
<gene>
    <name evidence="3" type="ORF">QPL79_08420</name>
</gene>
<name>A0ABD4Z906_9CREN</name>
<dbReference type="Proteomes" id="UP001529235">
    <property type="component" value="Unassembled WGS sequence"/>
</dbReference>
<accession>A0ABD4Z906</accession>
<keyword evidence="1" id="KW-0479">Metal-binding</keyword>
<dbReference type="PANTHER" id="PTHR43048">
    <property type="entry name" value="METHYLMALONYL-COA EPIMERASE"/>
    <property type="match status" value="1"/>
</dbReference>
<dbReference type="InterPro" id="IPR051785">
    <property type="entry name" value="MMCE/EMCE_epimerase"/>
</dbReference>
<dbReference type="EMBL" id="JASNVW010000007">
    <property type="protein sequence ID" value="MDK6029385.1"/>
    <property type="molecule type" value="Genomic_DNA"/>
</dbReference>
<evidence type="ECO:0000313" key="4">
    <source>
        <dbReference type="Proteomes" id="UP001529235"/>
    </source>
</evidence>
<comment type="caution">
    <text evidence="3">The sequence shown here is derived from an EMBL/GenBank/DDBJ whole genome shotgun (WGS) entry which is preliminary data.</text>
</comment>
<dbReference type="InterPro" id="IPR037523">
    <property type="entry name" value="VOC_core"/>
</dbReference>
<dbReference type="PANTHER" id="PTHR43048:SF3">
    <property type="entry name" value="METHYLMALONYL-COA EPIMERASE, MITOCHONDRIAL"/>
    <property type="match status" value="1"/>
</dbReference>
<proteinExistence type="predicted"/>
<dbReference type="GO" id="GO:0046872">
    <property type="term" value="F:metal ion binding"/>
    <property type="evidence" value="ECO:0007669"/>
    <property type="project" value="UniProtKB-KW"/>
</dbReference>
<dbReference type="SUPFAM" id="SSF54593">
    <property type="entry name" value="Glyoxalase/Bleomycin resistance protein/Dihydroxybiphenyl dioxygenase"/>
    <property type="match status" value="1"/>
</dbReference>